<dbReference type="Pfam" id="PF07044">
    <property type="entry name" value="DUF1329"/>
    <property type="match status" value="1"/>
</dbReference>
<dbReference type="AlphaFoldDB" id="A0A5B8R8T8"/>
<dbReference type="EMBL" id="MN079082">
    <property type="protein sequence ID" value="QEA04358.1"/>
    <property type="molecule type" value="Genomic_DNA"/>
</dbReference>
<name>A0A5B8R8T8_9ZZZZ</name>
<reference evidence="1" key="1">
    <citation type="submission" date="2019-06" db="EMBL/GenBank/DDBJ databases">
        <authorList>
            <person name="Murdoch R.W."/>
            <person name="Fathepure B."/>
        </authorList>
    </citation>
    <scope>NUCLEOTIDE SEQUENCE</scope>
</reference>
<proteinExistence type="predicted"/>
<gene>
    <name evidence="1" type="ORF">KBTEX_00666</name>
</gene>
<dbReference type="Gene3D" id="2.50.20.10">
    <property type="entry name" value="Lipoprotein localisation LolA/LolB/LppX"/>
    <property type="match status" value="1"/>
</dbReference>
<accession>A0A5B8R8T8</accession>
<organism evidence="1">
    <name type="scientific">uncultured organism</name>
    <dbReference type="NCBI Taxonomy" id="155900"/>
    <lineage>
        <taxon>unclassified sequences</taxon>
        <taxon>environmental samples</taxon>
    </lineage>
</organism>
<dbReference type="CDD" id="cd16329">
    <property type="entry name" value="LolA_like"/>
    <property type="match status" value="1"/>
</dbReference>
<sequence>MTIAVKRRLLSSALLAALAGSLATPAVAGEVAEGTVLSADNYDTLKDRTLDGVRIGDMITDRFEMWIRDYGLTMKLGKAREPELDPAYFEATEKYAGKATLNPETKKVEGYVAGIPFPNVSEDDPNAGYKLAWNHYYANPIMGDNWIAIGDTRVMEADSGVVDRFTAVSAKMLMEGRTTREPVSLGNEDEHANYLLVLTEPYDVAGLGIFTKQYNTGKADDAWVYVKSIRRTRRVAGGQSWMDPQPKMDLLNDDNQGINAYPLWYEDWKVVDRRYILTVTDAHNPNEEYPLDKEVAMEPPYWNPINVTWRPQEVFVIEATPPEEHPYGKKVLYMDTDYPLIYHSEIYDKKGDFWRMWRQSYGPITAGNGEPGLGFIHTQAIDFQRERATYIDIVADKLNTPKLTADSFTPRVLQQAASGQLEELAQ</sequence>
<evidence type="ECO:0000313" key="1">
    <source>
        <dbReference type="EMBL" id="QEA04358.1"/>
    </source>
</evidence>
<dbReference type="InterPro" id="IPR010752">
    <property type="entry name" value="DUF1329"/>
</dbReference>
<evidence type="ECO:0008006" key="2">
    <source>
        <dbReference type="Google" id="ProtNLM"/>
    </source>
</evidence>
<protein>
    <recommendedName>
        <fullName evidence="2">DUF1329 domain-containing protein</fullName>
    </recommendedName>
</protein>